<reference evidence="4" key="1">
    <citation type="submission" date="2024-01" db="EMBL/GenBank/DDBJ databases">
        <title>GRCr8: a new rat reference genome assembly contstructed from accurate long reads and long range scaffolding.</title>
        <authorList>
            <person name="Doris P.A."/>
            <person name="Kalbfleisch T."/>
            <person name="Li K."/>
            <person name="Howe K."/>
            <person name="Wood J."/>
        </authorList>
    </citation>
    <scope>NUCLEOTIDE SEQUENCE [LARGE SCALE GENOMIC DNA]</scope>
    <source>
        <strain evidence="4">Brown Norway</strain>
    </source>
</reference>
<dbReference type="OrthoDB" id="269496at2759"/>
<evidence type="ECO:0000256" key="2">
    <source>
        <dbReference type="ARBA" id="ARBA00011687"/>
    </source>
</evidence>
<dbReference type="GeneTree" id="ENSGT00390000006753"/>
<accession>A0A8I6GL72</accession>
<keyword evidence="5" id="KW-1185">Reference proteome</keyword>
<dbReference type="Gene3D" id="3.40.50.850">
    <property type="entry name" value="Isochorismatase-like"/>
    <property type="match status" value="1"/>
</dbReference>
<dbReference type="RGD" id="1592677">
    <property type="gene designation" value="Isoc2a"/>
</dbReference>
<evidence type="ECO:0000259" key="3">
    <source>
        <dbReference type="Pfam" id="PF00857"/>
    </source>
</evidence>
<evidence type="ECO:0007829" key="7">
    <source>
        <dbReference type="PeptideAtlas" id="A0A8I6GL72"/>
    </source>
</evidence>
<evidence type="ECO:0000313" key="5">
    <source>
        <dbReference type="Proteomes" id="UP000002494"/>
    </source>
</evidence>
<dbReference type="FunFam" id="3.40.50.850:FF:000001">
    <property type="entry name" value="Isochorismatase domain-containing protein 1"/>
    <property type="match status" value="1"/>
</dbReference>
<name>A0A8I6GL72_RAT</name>
<dbReference type="SUPFAM" id="SSF52499">
    <property type="entry name" value="Isochorismatase-like hydrolases"/>
    <property type="match status" value="1"/>
</dbReference>
<dbReference type="OMA" id="HVCVFQT"/>
<organism evidence="4 5">
    <name type="scientific">Rattus norvegicus</name>
    <name type="common">Rat</name>
    <dbReference type="NCBI Taxonomy" id="10116"/>
    <lineage>
        <taxon>Eukaryota</taxon>
        <taxon>Metazoa</taxon>
        <taxon>Chordata</taxon>
        <taxon>Craniata</taxon>
        <taxon>Vertebrata</taxon>
        <taxon>Euteleostomi</taxon>
        <taxon>Mammalia</taxon>
        <taxon>Eutheria</taxon>
        <taxon>Euarchontoglires</taxon>
        <taxon>Glires</taxon>
        <taxon>Rodentia</taxon>
        <taxon>Myomorpha</taxon>
        <taxon>Muroidea</taxon>
        <taxon>Muridae</taxon>
        <taxon>Murinae</taxon>
        <taxon>Rattus</taxon>
    </lineage>
</organism>
<comment type="similarity">
    <text evidence="1">Belongs to the isochorismatase family.</text>
</comment>
<dbReference type="CDD" id="cd01012">
    <property type="entry name" value="YcaC_related"/>
    <property type="match status" value="1"/>
</dbReference>
<evidence type="ECO:0000313" key="6">
    <source>
        <dbReference type="RGD" id="1592677"/>
    </source>
</evidence>
<dbReference type="AlphaFoldDB" id="A0A8I6GL72"/>
<keyword evidence="7" id="KW-1267">Proteomics identification</keyword>
<feature type="domain" description="Isochorismatase-like" evidence="3">
    <location>
        <begin position="16"/>
        <end position="162"/>
    </location>
</feature>
<reference evidence="4" key="3">
    <citation type="submission" date="2025-09" db="UniProtKB">
        <authorList>
            <consortium name="Ensembl"/>
        </authorList>
    </citation>
    <scope>IDENTIFICATION</scope>
    <source>
        <strain evidence="4">Brown Norway</strain>
    </source>
</reference>
<dbReference type="PANTHER" id="PTHR14119:SF3">
    <property type="entry name" value="ISOCHORISMATASE DOMAIN-CONTAINING PROTEIN 2"/>
    <property type="match status" value="1"/>
</dbReference>
<sequence>MAAARASLGRIRPESSILFLCDMQEKFRPSIAYFPQIVSVAARMLKVARLLDVPILLTEQYPQGLGPTVPELGAQGIKPVSKTCFSMVPSLQKELDRRSQLQSVLLCGIETQACILNTVLDLLDRGLQVHVVVDACSSRSQIDRLVALGRMRQSGAFLSTSESLILQLVRDAAHPQFKEIQKIIKEPAPDSGLLGLFQESWIGRTIHVYLVISS</sequence>
<evidence type="ECO:0000313" key="4">
    <source>
        <dbReference type="Ensembl" id="ENSRNOP00000094488.1"/>
    </source>
</evidence>
<gene>
    <name evidence="4 6" type="primary">Isoc2a</name>
</gene>
<dbReference type="PANTHER" id="PTHR14119">
    <property type="entry name" value="HYDROLASE"/>
    <property type="match status" value="1"/>
</dbReference>
<proteinExistence type="evidence at protein level"/>
<reference evidence="4" key="2">
    <citation type="submission" date="2025-08" db="UniProtKB">
        <authorList>
            <consortium name="Ensembl"/>
        </authorList>
    </citation>
    <scope>IDENTIFICATION</scope>
    <source>
        <strain evidence="4">Brown Norway</strain>
    </source>
</reference>
<dbReference type="Proteomes" id="UP000002494">
    <property type="component" value="Chromosome 1"/>
</dbReference>
<dbReference type="InterPro" id="IPR036380">
    <property type="entry name" value="Isochorismatase-like_sf"/>
</dbReference>
<dbReference type="InterPro" id="IPR000868">
    <property type="entry name" value="Isochorismatase-like_dom"/>
</dbReference>
<comment type="subunit">
    <text evidence="2">Interacts with CDKN2A.</text>
</comment>
<dbReference type="Pfam" id="PF00857">
    <property type="entry name" value="Isochorismatase"/>
    <property type="match status" value="1"/>
</dbReference>
<protein>
    <submittedName>
        <fullName evidence="4">Isochorismatase domain containing 2A</fullName>
    </submittedName>
</protein>
<dbReference type="InterPro" id="IPR050993">
    <property type="entry name" value="Isochorismatase_domain"/>
</dbReference>
<dbReference type="Ensembl" id="ENSRNOT00000097188.2">
    <property type="protein sequence ID" value="ENSRNOP00000094488.1"/>
    <property type="gene ID" value="ENSRNOG00000050348.4"/>
</dbReference>
<dbReference type="AGR" id="RGD:1592677"/>
<evidence type="ECO:0000256" key="1">
    <source>
        <dbReference type="ARBA" id="ARBA00006336"/>
    </source>
</evidence>